<evidence type="ECO:0000256" key="1">
    <source>
        <dbReference type="ARBA" id="ARBA00022801"/>
    </source>
</evidence>
<dbReference type="SUPFAM" id="SSF52151">
    <property type="entry name" value="FabD/lysophospholipase-like"/>
    <property type="match status" value="1"/>
</dbReference>
<dbReference type="InterPro" id="IPR002641">
    <property type="entry name" value="PNPLA_dom"/>
</dbReference>
<dbReference type="PROSITE" id="PS51635">
    <property type="entry name" value="PNPLA"/>
    <property type="match status" value="1"/>
</dbReference>
<dbReference type="GO" id="GO:0016020">
    <property type="term" value="C:membrane"/>
    <property type="evidence" value="ECO:0007669"/>
    <property type="project" value="TreeGrafter"/>
</dbReference>
<keyword evidence="3" id="KW-0443">Lipid metabolism</keyword>
<dbReference type="GO" id="GO:0047499">
    <property type="term" value="F:calcium-independent phospholipase A2 activity"/>
    <property type="evidence" value="ECO:0007669"/>
    <property type="project" value="TreeGrafter"/>
</dbReference>
<dbReference type="OrthoDB" id="630895at2759"/>
<organism evidence="6 7">
    <name type="scientific">Babesia ovis</name>
    <dbReference type="NCBI Taxonomy" id="5869"/>
    <lineage>
        <taxon>Eukaryota</taxon>
        <taxon>Sar</taxon>
        <taxon>Alveolata</taxon>
        <taxon>Apicomplexa</taxon>
        <taxon>Aconoidasida</taxon>
        <taxon>Piroplasmida</taxon>
        <taxon>Babesiidae</taxon>
        <taxon>Babesia</taxon>
    </lineage>
</organism>
<keyword evidence="2" id="KW-0442">Lipid degradation</keyword>
<dbReference type="PANTHER" id="PTHR24185:SF1">
    <property type="entry name" value="CALCIUM-INDEPENDENT PHOSPHOLIPASE A2-GAMMA"/>
    <property type="match status" value="1"/>
</dbReference>
<evidence type="ECO:0000313" key="6">
    <source>
        <dbReference type="EMBL" id="GFE55230.1"/>
    </source>
</evidence>
<protein>
    <submittedName>
        <fullName evidence="6">Phospholipase</fullName>
    </submittedName>
</protein>
<accession>A0A9W5WVM8</accession>
<gene>
    <name evidence="6" type="ORF">BaOVIS_026340</name>
</gene>
<dbReference type="Gene3D" id="3.40.1090.10">
    <property type="entry name" value="Cytosolic phospholipase A2 catalytic domain"/>
    <property type="match status" value="1"/>
</dbReference>
<reference evidence="6" key="1">
    <citation type="submission" date="2019-12" db="EMBL/GenBank/DDBJ databases">
        <title>Genome sequence of Babesia ovis.</title>
        <authorList>
            <person name="Yamagishi J."/>
            <person name="Sevinc F."/>
            <person name="Xuan X."/>
        </authorList>
    </citation>
    <scope>NUCLEOTIDE SEQUENCE</scope>
    <source>
        <strain evidence="6">Selcuk</strain>
    </source>
</reference>
<dbReference type="AlphaFoldDB" id="A0A9W5WVM8"/>
<dbReference type="Pfam" id="PF01734">
    <property type="entry name" value="Patatin"/>
    <property type="match status" value="1"/>
</dbReference>
<keyword evidence="1" id="KW-0378">Hydrolase</keyword>
<proteinExistence type="predicted"/>
<evidence type="ECO:0000256" key="3">
    <source>
        <dbReference type="ARBA" id="ARBA00023098"/>
    </source>
</evidence>
<comment type="caution">
    <text evidence="6">The sequence shown here is derived from an EMBL/GenBank/DDBJ whole genome shotgun (WGS) entry which is preliminary data.</text>
</comment>
<dbReference type="InterPro" id="IPR016035">
    <property type="entry name" value="Acyl_Trfase/lysoPLipase"/>
</dbReference>
<dbReference type="GO" id="GO:0016042">
    <property type="term" value="P:lipid catabolic process"/>
    <property type="evidence" value="ECO:0007669"/>
    <property type="project" value="UniProtKB-KW"/>
</dbReference>
<dbReference type="GO" id="GO:0019369">
    <property type="term" value="P:arachidonate metabolic process"/>
    <property type="evidence" value="ECO:0007669"/>
    <property type="project" value="TreeGrafter"/>
</dbReference>
<name>A0A9W5WVM8_BABOV</name>
<comment type="caution">
    <text evidence="4">Lacks conserved residue(s) required for the propagation of feature annotation.</text>
</comment>
<evidence type="ECO:0000313" key="7">
    <source>
        <dbReference type="Proteomes" id="UP001057455"/>
    </source>
</evidence>
<evidence type="ECO:0000256" key="2">
    <source>
        <dbReference type="ARBA" id="ARBA00022963"/>
    </source>
</evidence>
<dbReference type="Proteomes" id="UP001057455">
    <property type="component" value="Unassembled WGS sequence"/>
</dbReference>
<evidence type="ECO:0000256" key="4">
    <source>
        <dbReference type="PROSITE-ProRule" id="PRU01161"/>
    </source>
</evidence>
<feature type="domain" description="PNPLA" evidence="5">
    <location>
        <begin position="329"/>
        <end position="529"/>
    </location>
</feature>
<evidence type="ECO:0000259" key="5">
    <source>
        <dbReference type="PROSITE" id="PS51635"/>
    </source>
</evidence>
<sequence>MGSTSKERAFGSSLYDQLYTRHVDCADHLCNDESSNVDSTSSTDDSYESACSDAGYDYFGDELTPISSRTETLSYTTSIHSEPPSPSGAVTNSYRSNFHGASSDDDISDEDTFNELFFKDPLKKARKSWGESVFKALGVYSKANKLVGKREKPLKKKEIKGNSKSDPWDDFANPQHGAKGQHIITGSVSGSEPMHIALQKRGFYTIFVRSKRGVEKNRQGVNVFKVKLTYKVFDFKRNKIQLKPSGGNFIPHDVLGDDNFSLANEGAITIAAKDTKILFIYAATDSIAEFSIIHSMLNTQPAVLYRIVYGGWCSAVPLSLTPKLRLRILSIDSCENLGTSALATLYAIEQRLSSMQGVNSNIANHFDLICASGTGAIIALCLLKGYSARELRVQWQSILEQLFKWRHSKAYGLMFDHENVDQFVRSWMEILGTDFMCSRPRPLCALTATNVKGPKYEMFVFRNYTNVHAPYGKTAFAPMWLAGWASNALPTYMKGPSDRYLKGMGCIVDREVHFVNGKYISSNPSMVALREASELYGSPLRTIIDETVDVFLSVGTSSKKDVNKKTDDPTPWQIILSSNDSITTQIEHGHMQYLFEERPDVYHRIEMPSIRGCTLGKTSKKDVDDVFNSALELTRSHMENQISEIARVIST</sequence>
<dbReference type="EMBL" id="BLIY01000017">
    <property type="protein sequence ID" value="GFE55230.1"/>
    <property type="molecule type" value="Genomic_DNA"/>
</dbReference>
<keyword evidence="7" id="KW-1185">Reference proteome</keyword>
<dbReference type="PANTHER" id="PTHR24185">
    <property type="entry name" value="CALCIUM-INDEPENDENT PHOSPHOLIPASE A2-GAMMA"/>
    <property type="match status" value="1"/>
</dbReference>